<accession>A0A9P5MYA3</accession>
<proteinExistence type="predicted"/>
<gene>
    <name evidence="2" type="ORF">DFH94DRAFT_732876</name>
</gene>
<dbReference type="EMBL" id="WHVB01000006">
    <property type="protein sequence ID" value="KAF8481770.1"/>
    <property type="molecule type" value="Genomic_DNA"/>
</dbReference>
<evidence type="ECO:0000313" key="3">
    <source>
        <dbReference type="Proteomes" id="UP000759537"/>
    </source>
</evidence>
<comment type="caution">
    <text evidence="2">The sequence shown here is derived from an EMBL/GenBank/DDBJ whole genome shotgun (WGS) entry which is preliminary data.</text>
</comment>
<evidence type="ECO:0000256" key="1">
    <source>
        <dbReference type="SAM" id="MobiDB-lite"/>
    </source>
</evidence>
<dbReference type="AlphaFoldDB" id="A0A9P5MYA3"/>
<evidence type="ECO:0000313" key="2">
    <source>
        <dbReference type="EMBL" id="KAF8481770.1"/>
    </source>
</evidence>
<feature type="region of interest" description="Disordered" evidence="1">
    <location>
        <begin position="99"/>
        <end position="160"/>
    </location>
</feature>
<name>A0A9P5MYA3_9AGAM</name>
<keyword evidence="3" id="KW-1185">Reference proteome</keyword>
<protein>
    <submittedName>
        <fullName evidence="2">Uncharacterized protein</fullName>
    </submittedName>
</protein>
<organism evidence="2 3">
    <name type="scientific">Russula ochroleuca</name>
    <dbReference type="NCBI Taxonomy" id="152965"/>
    <lineage>
        <taxon>Eukaryota</taxon>
        <taxon>Fungi</taxon>
        <taxon>Dikarya</taxon>
        <taxon>Basidiomycota</taxon>
        <taxon>Agaricomycotina</taxon>
        <taxon>Agaricomycetes</taxon>
        <taxon>Russulales</taxon>
        <taxon>Russulaceae</taxon>
        <taxon>Russula</taxon>
    </lineage>
</organism>
<dbReference type="Proteomes" id="UP000759537">
    <property type="component" value="Unassembled WGS sequence"/>
</dbReference>
<sequence>MPPRRSTSLPSSSQPCMMRPCLGPSALTSGLAILRSYYYSCTSVSKRHIPRLILLGVLAVAPAKLAPSAAVPKHNYPSPHAGPDPLILNFCTPSAIPGLETAASGMTPLDTTSPPPGPPPTTKWSRCSPLPSIPSPARRTTSQPFPTSSPSRLCQRAQVF</sequence>
<reference evidence="2" key="2">
    <citation type="journal article" date="2020" name="Nat. Commun.">
        <title>Large-scale genome sequencing of mycorrhizal fungi provides insights into the early evolution of symbiotic traits.</title>
        <authorList>
            <person name="Miyauchi S."/>
            <person name="Kiss E."/>
            <person name="Kuo A."/>
            <person name="Drula E."/>
            <person name="Kohler A."/>
            <person name="Sanchez-Garcia M."/>
            <person name="Morin E."/>
            <person name="Andreopoulos B."/>
            <person name="Barry K.W."/>
            <person name="Bonito G."/>
            <person name="Buee M."/>
            <person name="Carver A."/>
            <person name="Chen C."/>
            <person name="Cichocki N."/>
            <person name="Clum A."/>
            <person name="Culley D."/>
            <person name="Crous P.W."/>
            <person name="Fauchery L."/>
            <person name="Girlanda M."/>
            <person name="Hayes R.D."/>
            <person name="Keri Z."/>
            <person name="LaButti K."/>
            <person name="Lipzen A."/>
            <person name="Lombard V."/>
            <person name="Magnuson J."/>
            <person name="Maillard F."/>
            <person name="Murat C."/>
            <person name="Nolan M."/>
            <person name="Ohm R.A."/>
            <person name="Pangilinan J."/>
            <person name="Pereira M.F."/>
            <person name="Perotto S."/>
            <person name="Peter M."/>
            <person name="Pfister S."/>
            <person name="Riley R."/>
            <person name="Sitrit Y."/>
            <person name="Stielow J.B."/>
            <person name="Szollosi G."/>
            <person name="Zifcakova L."/>
            <person name="Stursova M."/>
            <person name="Spatafora J.W."/>
            <person name="Tedersoo L."/>
            <person name="Vaario L.M."/>
            <person name="Yamada A."/>
            <person name="Yan M."/>
            <person name="Wang P."/>
            <person name="Xu J."/>
            <person name="Bruns T."/>
            <person name="Baldrian P."/>
            <person name="Vilgalys R."/>
            <person name="Dunand C."/>
            <person name="Henrissat B."/>
            <person name="Grigoriev I.V."/>
            <person name="Hibbett D."/>
            <person name="Nagy L.G."/>
            <person name="Martin F.M."/>
        </authorList>
    </citation>
    <scope>NUCLEOTIDE SEQUENCE</scope>
    <source>
        <strain evidence="2">Prilba</strain>
    </source>
</reference>
<feature type="compositionally biased region" description="Low complexity" evidence="1">
    <location>
        <begin position="138"/>
        <end position="152"/>
    </location>
</feature>
<reference evidence="2" key="1">
    <citation type="submission" date="2019-10" db="EMBL/GenBank/DDBJ databases">
        <authorList>
            <consortium name="DOE Joint Genome Institute"/>
            <person name="Kuo A."/>
            <person name="Miyauchi S."/>
            <person name="Kiss E."/>
            <person name="Drula E."/>
            <person name="Kohler A."/>
            <person name="Sanchez-Garcia M."/>
            <person name="Andreopoulos B."/>
            <person name="Barry K.W."/>
            <person name="Bonito G."/>
            <person name="Buee M."/>
            <person name="Carver A."/>
            <person name="Chen C."/>
            <person name="Cichocki N."/>
            <person name="Clum A."/>
            <person name="Culley D."/>
            <person name="Crous P.W."/>
            <person name="Fauchery L."/>
            <person name="Girlanda M."/>
            <person name="Hayes R."/>
            <person name="Keri Z."/>
            <person name="LaButti K."/>
            <person name="Lipzen A."/>
            <person name="Lombard V."/>
            <person name="Magnuson J."/>
            <person name="Maillard F."/>
            <person name="Morin E."/>
            <person name="Murat C."/>
            <person name="Nolan M."/>
            <person name="Ohm R."/>
            <person name="Pangilinan J."/>
            <person name="Pereira M."/>
            <person name="Perotto S."/>
            <person name="Peter M."/>
            <person name="Riley R."/>
            <person name="Sitrit Y."/>
            <person name="Stielow B."/>
            <person name="Szollosi G."/>
            <person name="Zifcakova L."/>
            <person name="Stursova M."/>
            <person name="Spatafora J.W."/>
            <person name="Tedersoo L."/>
            <person name="Vaario L.-M."/>
            <person name="Yamada A."/>
            <person name="Yan M."/>
            <person name="Wang P."/>
            <person name="Xu J."/>
            <person name="Bruns T."/>
            <person name="Baldrian P."/>
            <person name="Vilgalys R."/>
            <person name="Henrissat B."/>
            <person name="Grigoriev I.V."/>
            <person name="Hibbett D."/>
            <person name="Nagy L.G."/>
            <person name="Martin F.M."/>
        </authorList>
    </citation>
    <scope>NUCLEOTIDE SEQUENCE</scope>
    <source>
        <strain evidence="2">Prilba</strain>
    </source>
</reference>